<proteinExistence type="predicted"/>
<gene>
    <name evidence="4" type="ORF">F0238_15875</name>
    <name evidence="2" type="ORF">IX92_28415</name>
    <name evidence="3" type="ORF">TW71_24760</name>
</gene>
<dbReference type="Proteomes" id="UP000576645">
    <property type="component" value="Unassembled WGS sequence"/>
</dbReference>
<evidence type="ECO:0000313" key="2">
    <source>
        <dbReference type="EMBL" id="AIW22951.1"/>
    </source>
</evidence>
<dbReference type="AlphaFoldDB" id="A0A097B147"/>
<evidence type="ECO:0000313" key="4">
    <source>
        <dbReference type="EMBL" id="NOJ24213.1"/>
    </source>
</evidence>
<reference evidence="2 5" key="1">
    <citation type="submission" date="2014-10" db="EMBL/GenBank/DDBJ databases">
        <title>The Complete Genome Sequence for the Shellfish Pathogen Vibrio coralliilyticus RE98 Isolated from a Shellfish Hatchery.</title>
        <authorList>
            <person name="Richards G.P."/>
            <person name="Bono J.L."/>
            <person name="Watson M.A."/>
            <person name="Needleman D.S."/>
        </authorList>
    </citation>
    <scope>NUCLEOTIDE SEQUENCE [LARGE SCALE GENOMIC DNA]</scope>
    <source>
        <strain evidence="2 5">RE98</strain>
        <plasmid evidence="2 5">p319</plasmid>
    </source>
</reference>
<evidence type="ECO:0000313" key="6">
    <source>
        <dbReference type="Proteomes" id="UP000576645"/>
    </source>
</evidence>
<protein>
    <submittedName>
        <fullName evidence="3">Uncharacterized protein</fullName>
    </submittedName>
</protein>
<keyword evidence="2" id="KW-0614">Plasmid</keyword>
<dbReference type="OrthoDB" id="5902943at2"/>
<evidence type="ECO:0000313" key="5">
    <source>
        <dbReference type="Proteomes" id="UP000030081"/>
    </source>
</evidence>
<dbReference type="EMBL" id="CP009620">
    <property type="protein sequence ID" value="AIW22951.1"/>
    <property type="molecule type" value="Genomic_DNA"/>
</dbReference>
<reference evidence="4 6" key="3">
    <citation type="submission" date="2019-09" db="EMBL/GenBank/DDBJ databases">
        <title>Draft genome sequencing and comparative genomics of hatchery-associated Vibrios.</title>
        <authorList>
            <person name="Kehlet-Delgado H."/>
            <person name="Mueller R.S."/>
        </authorList>
    </citation>
    <scope>NUCLEOTIDE SEQUENCE [LARGE SCALE GENOMIC DNA]</scope>
    <source>
        <strain evidence="4 6">09-121-3</strain>
    </source>
</reference>
<keyword evidence="1" id="KW-0175">Coiled coil</keyword>
<dbReference type="EMBL" id="JXXR01000040">
    <property type="protein sequence ID" value="KJY66413.1"/>
    <property type="molecule type" value="Genomic_DNA"/>
</dbReference>
<accession>A0A097B147</accession>
<dbReference type="EMBL" id="VTXP01000008">
    <property type="protein sequence ID" value="NOJ24213.1"/>
    <property type="molecule type" value="Genomic_DNA"/>
</dbReference>
<dbReference type="KEGG" id="vct:JV59_25500"/>
<name>A0A097B147_9VIBR</name>
<sequence length="119" mass="14003">MYHDLFSTLDKLGVTYDKAELQEKIDKLERETVAKTLVQQAKGLNLSLETNQAKTVIAALSRNYSTDPIQAAEALTHYHHMDEDKQRRYRDELYSQFLRQTPEFDTIMQLNGDYAKRWF</sequence>
<dbReference type="Proteomes" id="UP000030081">
    <property type="component" value="Plasmid p319"/>
</dbReference>
<dbReference type="KEGG" id="vcy:IX92_28415"/>
<evidence type="ECO:0000313" key="3">
    <source>
        <dbReference type="EMBL" id="KJY66413.1"/>
    </source>
</evidence>
<organism evidence="3">
    <name type="scientific">Vibrio coralliilyticus</name>
    <dbReference type="NCBI Taxonomy" id="190893"/>
    <lineage>
        <taxon>Bacteria</taxon>
        <taxon>Pseudomonadati</taxon>
        <taxon>Pseudomonadota</taxon>
        <taxon>Gammaproteobacteria</taxon>
        <taxon>Vibrionales</taxon>
        <taxon>Vibrionaceae</taxon>
        <taxon>Vibrio</taxon>
    </lineage>
</organism>
<feature type="coiled-coil region" evidence="1">
    <location>
        <begin position="11"/>
        <end position="38"/>
    </location>
</feature>
<evidence type="ECO:0000256" key="1">
    <source>
        <dbReference type="SAM" id="Coils"/>
    </source>
</evidence>
<geneLocation type="plasmid" evidence="2 5">
    <name>p319</name>
</geneLocation>
<dbReference type="RefSeq" id="WP_006958758.1">
    <property type="nucleotide sequence ID" value="NZ_CM004384.1"/>
</dbReference>
<reference evidence="3" key="2">
    <citation type="journal article" date="2015" name="BMC Genomics">
        <title>Genome mining reveals unlocked bioactive potential of marine Gram-negative bacteria.</title>
        <authorList>
            <person name="Machado H."/>
            <person name="Sonnenschein E.C."/>
            <person name="Melchiorsen J."/>
            <person name="Gram L."/>
        </authorList>
    </citation>
    <scope>NUCLEOTIDE SEQUENCE</scope>
    <source>
        <strain evidence="3">S2052</strain>
    </source>
</reference>
<keyword evidence="5" id="KW-1185">Reference proteome</keyword>